<reference evidence="2" key="1">
    <citation type="submission" date="2016-11" db="EMBL/GenBank/DDBJ databases">
        <authorList>
            <person name="Varghese N."/>
            <person name="Submissions S."/>
        </authorList>
    </citation>
    <scope>NUCLEOTIDE SEQUENCE [LARGE SCALE GENOMIC DNA]</scope>
    <source>
        <strain evidence="2">DX253</strain>
    </source>
</reference>
<keyword evidence="2" id="KW-1185">Reference proteome</keyword>
<gene>
    <name evidence="1" type="ORF">SAMN05444342_3758</name>
</gene>
<dbReference type="Proteomes" id="UP000184203">
    <property type="component" value="Unassembled WGS sequence"/>
</dbReference>
<evidence type="ECO:0000313" key="1">
    <source>
        <dbReference type="EMBL" id="SHL39230.1"/>
    </source>
</evidence>
<dbReference type="EMBL" id="FRAN01000006">
    <property type="protein sequence ID" value="SHL39230.1"/>
    <property type="molecule type" value="Genomic_DNA"/>
</dbReference>
<dbReference type="AlphaFoldDB" id="A0A1M7A958"/>
<name>A0A1M7A958_HALPU</name>
<organism evidence="1 2">
    <name type="scientific">Haladaptatus paucihalophilus DX253</name>
    <dbReference type="NCBI Taxonomy" id="797209"/>
    <lineage>
        <taxon>Archaea</taxon>
        <taxon>Methanobacteriati</taxon>
        <taxon>Methanobacteriota</taxon>
        <taxon>Stenosarchaea group</taxon>
        <taxon>Halobacteria</taxon>
        <taxon>Halobacteriales</taxon>
        <taxon>Haladaptataceae</taxon>
        <taxon>Haladaptatus</taxon>
    </lineage>
</organism>
<proteinExistence type="predicted"/>
<evidence type="ECO:0000313" key="2">
    <source>
        <dbReference type="Proteomes" id="UP000184203"/>
    </source>
</evidence>
<sequence>MEFFIAAIDSTNEAHSMLRITTLSYTPYKVCHIRYVPKDL</sequence>
<protein>
    <submittedName>
        <fullName evidence="1">Uncharacterized protein</fullName>
    </submittedName>
</protein>
<accession>A0A1M7A958</accession>